<dbReference type="Proteomes" id="UP000008227">
    <property type="component" value="Chromosome 3"/>
</dbReference>
<dbReference type="GeneTree" id="ENSGT00390000002975"/>
<feature type="chain" id="PRO_5023894046" evidence="2">
    <location>
        <begin position="23"/>
        <end position="210"/>
    </location>
</feature>
<keyword evidence="2" id="KW-0732">Signal</keyword>
<organism evidence="4 5">
    <name type="scientific">Sus scrofa</name>
    <name type="common">Pig</name>
    <dbReference type="NCBI Taxonomy" id="9823"/>
    <lineage>
        <taxon>Eukaryota</taxon>
        <taxon>Metazoa</taxon>
        <taxon>Chordata</taxon>
        <taxon>Craniata</taxon>
        <taxon>Vertebrata</taxon>
        <taxon>Euteleostomi</taxon>
        <taxon>Mammalia</taxon>
        <taxon>Eutheria</taxon>
        <taxon>Laurasiatheria</taxon>
        <taxon>Artiodactyla</taxon>
        <taxon>Suina</taxon>
        <taxon>Suidae</taxon>
        <taxon>Sus</taxon>
    </lineage>
</organism>
<dbReference type="InterPro" id="IPR008138">
    <property type="entry name" value="SapB_2"/>
</dbReference>
<dbReference type="AlphaFoldDB" id="A0A5G2RCV2"/>
<dbReference type="Gene3D" id="1.10.225.10">
    <property type="entry name" value="Saposin-like"/>
    <property type="match status" value="1"/>
</dbReference>
<reference evidence="4" key="3">
    <citation type="submission" date="2025-08" db="UniProtKB">
        <authorList>
            <consortium name="Ensembl"/>
        </authorList>
    </citation>
    <scope>IDENTIFICATION</scope>
</reference>
<evidence type="ECO:0000256" key="1">
    <source>
        <dbReference type="ARBA" id="ARBA00023157"/>
    </source>
</evidence>
<dbReference type="GO" id="GO:0031640">
    <property type="term" value="P:killing of cells of another organism"/>
    <property type="evidence" value="ECO:0000318"/>
    <property type="project" value="GO_Central"/>
</dbReference>
<feature type="domain" description="Saposin B-type" evidence="3">
    <location>
        <begin position="64"/>
        <end position="144"/>
    </location>
</feature>
<evidence type="ECO:0000313" key="5">
    <source>
        <dbReference type="Proteomes" id="UP000008227"/>
    </source>
</evidence>
<dbReference type="VGNC" id="VGNC:102570">
    <property type="gene designation" value="GNLY"/>
</dbReference>
<evidence type="ECO:0000256" key="2">
    <source>
        <dbReference type="SAM" id="SignalP"/>
    </source>
</evidence>
<evidence type="ECO:0000313" key="6">
    <source>
        <dbReference type="VGNC" id="VGNC:102570"/>
    </source>
</evidence>
<dbReference type="GO" id="GO:0006629">
    <property type="term" value="P:lipid metabolic process"/>
    <property type="evidence" value="ECO:0007669"/>
    <property type="project" value="InterPro"/>
</dbReference>
<dbReference type="Ensembl" id="ENSSSCT00000083367.1">
    <property type="protein sequence ID" value="ENSSSCP00000068499.1"/>
    <property type="gene ID" value="ENSSSCG00000008228.5"/>
</dbReference>
<dbReference type="GO" id="GO:0061844">
    <property type="term" value="P:antimicrobial humoral immune response mediated by antimicrobial peptide"/>
    <property type="evidence" value="ECO:0000318"/>
    <property type="project" value="GO_Central"/>
</dbReference>
<name>A0A5G2RCV2_PIG</name>
<evidence type="ECO:0000313" key="4">
    <source>
        <dbReference type="Ensembl" id="ENSSSCP00000068499.1"/>
    </source>
</evidence>
<keyword evidence="5" id="KW-1185">Reference proteome</keyword>
<protein>
    <submittedName>
        <fullName evidence="4">Granulysin</fullName>
    </submittedName>
</protein>
<dbReference type="InterPro" id="IPR038847">
    <property type="entry name" value="Granulysin-like"/>
</dbReference>
<dbReference type="GO" id="GO:0042742">
    <property type="term" value="P:defense response to bacterium"/>
    <property type="evidence" value="ECO:0000318"/>
    <property type="project" value="GO_Central"/>
</dbReference>
<reference evidence="4" key="2">
    <citation type="journal article" date="2020" name="Gigascience">
        <title>An improved pig reference genome sequence to enable pig genetics and genomics research.</title>
        <authorList>
            <person name="Warr A."/>
            <person name="Affara N."/>
            <person name="Aken B."/>
            <person name="Beiki H."/>
            <person name="Bickhart D.M."/>
            <person name="Billis K."/>
            <person name="Chow W."/>
            <person name="Eory L."/>
            <person name="Finlayson H.A."/>
            <person name="Flicek P."/>
            <person name="Giron C.G."/>
            <person name="Griffin D.K."/>
            <person name="Hall R."/>
            <person name="Hannum G."/>
            <person name="Hourlier T."/>
            <person name="Howe K."/>
            <person name="Hume D.A."/>
            <person name="Izuogu O."/>
            <person name="Kim K."/>
            <person name="Koren S."/>
            <person name="Liu H."/>
            <person name="Manchanda N."/>
            <person name="Martin F.J."/>
            <person name="Nonneman D.J."/>
            <person name="O'Connor R.E."/>
            <person name="Phillippy A.M."/>
            <person name="Rohrer G.A."/>
            <person name="Rosen B.D."/>
            <person name="Rund L.A."/>
            <person name="Sargent C.A."/>
            <person name="Schook L.B."/>
            <person name="Schroeder S.G."/>
            <person name="Schwartz A.S."/>
            <person name="Skinner B.M."/>
            <person name="Talbot R."/>
            <person name="Tseng E."/>
            <person name="Tuggle C.K."/>
            <person name="Watson M."/>
            <person name="Smith T.P.L."/>
            <person name="Archibald A.L."/>
        </authorList>
    </citation>
    <scope>NUCLEOTIDE SEQUENCE [LARGE SCALE GENOMIC DNA]</scope>
    <source>
        <strain evidence="4">Duroc</strain>
    </source>
</reference>
<dbReference type="InterPro" id="IPR007856">
    <property type="entry name" value="SapB_1"/>
</dbReference>
<dbReference type="InterPro" id="IPR011001">
    <property type="entry name" value="Saposin-like"/>
</dbReference>
<dbReference type="SMR" id="A0A5G2RCV2"/>
<dbReference type="InParanoid" id="A0A5G2RCV2"/>
<dbReference type="PROSITE" id="PS50015">
    <property type="entry name" value="SAP_B"/>
    <property type="match status" value="1"/>
</dbReference>
<dbReference type="PANTHER" id="PTHR15541">
    <property type="entry name" value="GRANULYSIN RELATED"/>
    <property type="match status" value="1"/>
</dbReference>
<dbReference type="Reactome" id="R-SSC-6803157">
    <property type="pathway name" value="Antimicrobial peptides"/>
</dbReference>
<dbReference type="Pfam" id="PF05184">
    <property type="entry name" value="SapB_1"/>
    <property type="match status" value="1"/>
</dbReference>
<dbReference type="SMART" id="SM00741">
    <property type="entry name" value="SapB"/>
    <property type="match status" value="1"/>
</dbReference>
<dbReference type="SUPFAM" id="SSF47862">
    <property type="entry name" value="Saposin"/>
    <property type="match status" value="1"/>
</dbReference>
<accession>A0A5G2RCV2</accession>
<dbReference type="InterPro" id="IPR008139">
    <property type="entry name" value="SaposinB_dom"/>
</dbReference>
<dbReference type="FunCoup" id="A0A5G2RCV2">
    <property type="interactions" value="34"/>
</dbReference>
<dbReference type="ExpressionAtlas" id="A0A5G2RCV2">
    <property type="expression patterns" value="baseline and differential"/>
</dbReference>
<proteinExistence type="predicted"/>
<evidence type="ECO:0000259" key="3">
    <source>
        <dbReference type="PROSITE" id="PS50015"/>
    </source>
</evidence>
<keyword evidence="1" id="KW-1015">Disulfide bond</keyword>
<sequence length="210" mass="23303">VSPNRVLILTLCANALSFPGLAFSGLTPEHSALARAHPCDGEQFCQNLAPEDPQGDQLLQREELGLICESCRKIIQKLEDMVGPQPNEDTVTQAASRVCDKMKILRGVCKKIMRTFLRRISKDILTGKKPQAICVDIKICKEKTGECRGDIPGQPSSAHVTRFNNTKYTCQRELHKQQPEKWDVLSTFVCLAHIMSFPPTLNMGKWGAAG</sequence>
<reference evidence="5" key="1">
    <citation type="submission" date="2009-11" db="EMBL/GenBank/DDBJ databases">
        <authorList>
            <consortium name="Porcine genome sequencing project"/>
        </authorList>
    </citation>
    <scope>NUCLEOTIDE SEQUENCE [LARGE SCALE GENOMIC DNA]</scope>
    <source>
        <strain evidence="5">Duroc</strain>
    </source>
</reference>
<dbReference type="Pfam" id="PF03489">
    <property type="entry name" value="SapB_2"/>
    <property type="match status" value="1"/>
</dbReference>
<gene>
    <name evidence="4 6" type="primary">GNLY</name>
</gene>
<feature type="signal peptide" evidence="2">
    <location>
        <begin position="1"/>
        <end position="22"/>
    </location>
</feature>
<dbReference type="PANTHER" id="PTHR15541:SF2">
    <property type="entry name" value="GRANULYSIN"/>
    <property type="match status" value="1"/>
</dbReference>
<dbReference type="Bgee" id="ENSSSCG00000008228">
    <property type="expression patterns" value="Expressed in blood and 36 other cell types or tissues"/>
</dbReference>
<reference evidence="4" key="4">
    <citation type="submission" date="2025-09" db="UniProtKB">
        <authorList>
            <consortium name="Ensembl"/>
        </authorList>
    </citation>
    <scope>IDENTIFICATION</scope>
</reference>